<dbReference type="InterPro" id="IPR050557">
    <property type="entry name" value="RTX_toxin/Mannuronan_C5-epim"/>
</dbReference>
<evidence type="ECO:0000256" key="5">
    <source>
        <dbReference type="SAM" id="MobiDB-lite"/>
    </source>
</evidence>
<dbReference type="InterPro" id="IPR013858">
    <property type="entry name" value="Peptidase_M10B_C"/>
</dbReference>
<comment type="cofactor">
    <cofactor evidence="1">
        <name>Ca(2+)</name>
        <dbReference type="ChEBI" id="CHEBI:29108"/>
    </cofactor>
</comment>
<dbReference type="OrthoDB" id="6769681at2"/>
<dbReference type="PROSITE" id="PS00330">
    <property type="entry name" value="HEMOLYSIN_CALCIUM"/>
    <property type="match status" value="3"/>
</dbReference>
<evidence type="ECO:0000256" key="2">
    <source>
        <dbReference type="ARBA" id="ARBA00004613"/>
    </source>
</evidence>
<dbReference type="GO" id="GO:0005615">
    <property type="term" value="C:extracellular space"/>
    <property type="evidence" value="ECO:0007669"/>
    <property type="project" value="InterPro"/>
</dbReference>
<organism evidence="7 8">
    <name type="scientific">Novosphingobium fuchskuhlense</name>
    <dbReference type="NCBI Taxonomy" id="1117702"/>
    <lineage>
        <taxon>Bacteria</taxon>
        <taxon>Pseudomonadati</taxon>
        <taxon>Pseudomonadota</taxon>
        <taxon>Alphaproteobacteria</taxon>
        <taxon>Sphingomonadales</taxon>
        <taxon>Sphingomonadaceae</taxon>
        <taxon>Novosphingobium</taxon>
    </lineage>
</organism>
<feature type="region of interest" description="Disordered" evidence="5">
    <location>
        <begin position="147"/>
        <end position="166"/>
    </location>
</feature>
<gene>
    <name evidence="7" type="ORF">AQZ52_08940</name>
</gene>
<keyword evidence="4" id="KW-0677">Repeat</keyword>
<protein>
    <recommendedName>
        <fullName evidence="6">Peptidase M10 serralysin C-terminal domain-containing protein</fullName>
    </recommendedName>
</protein>
<evidence type="ECO:0000313" key="7">
    <source>
        <dbReference type="EMBL" id="KUR71719.1"/>
    </source>
</evidence>
<feature type="domain" description="Peptidase M10 serralysin C-terminal" evidence="6">
    <location>
        <begin position="36"/>
        <end position="244"/>
    </location>
</feature>
<feature type="region of interest" description="Disordered" evidence="5">
    <location>
        <begin position="1"/>
        <end position="21"/>
    </location>
</feature>
<dbReference type="PANTHER" id="PTHR38340:SF1">
    <property type="entry name" value="S-LAYER PROTEIN"/>
    <property type="match status" value="1"/>
</dbReference>
<keyword evidence="3" id="KW-0964">Secreted</keyword>
<dbReference type="PRINTS" id="PR00313">
    <property type="entry name" value="CABNDNGRPT"/>
</dbReference>
<evidence type="ECO:0000256" key="1">
    <source>
        <dbReference type="ARBA" id="ARBA00001913"/>
    </source>
</evidence>
<dbReference type="PANTHER" id="PTHR38340">
    <property type="entry name" value="S-LAYER PROTEIN"/>
    <property type="match status" value="1"/>
</dbReference>
<comment type="caution">
    <text evidence="7">The sequence shown here is derived from an EMBL/GenBank/DDBJ whole genome shotgun (WGS) entry which is preliminary data.</text>
</comment>
<dbReference type="RefSeq" id="WP_067908661.1">
    <property type="nucleotide sequence ID" value="NZ_KQ954244.1"/>
</dbReference>
<dbReference type="InterPro" id="IPR011049">
    <property type="entry name" value="Serralysin-like_metalloprot_C"/>
</dbReference>
<dbReference type="Pfam" id="PF00353">
    <property type="entry name" value="HemolysinCabind"/>
    <property type="match status" value="2"/>
</dbReference>
<dbReference type="STRING" id="1117702.AQZ52_08940"/>
<name>A0A124JUY0_9SPHN</name>
<sequence length="289" mass="29226">MRRLSSASFPHGIPAAPSPARPVEVAPGVDYRLDRDATDLVVTAGDAGGRRAVLTGNTLDNTITGSLADETIRGLAGNDTIVGGGGRDTLLGGRGNDTLVGGDAADRLAGGEGNDVLVGGGGNDVLSGGDGNDVLAGGAGRNRLIGGAGNDDFSSDGPAHVTGGSGIDHFQNGTAGGWRFIYTSATDSTPGAVDIFNNFRAFNSANPRGHDLIDLSAVDADTTQAGNQHFTLVDAPTGHAGELWLLRGAIGAGEDGYQFSWIRGDVNGDGAADLEIRLPTIIGLENLIL</sequence>
<accession>A0A124JUY0</accession>
<dbReference type="InterPro" id="IPR018511">
    <property type="entry name" value="Hemolysin-typ_Ca-bd_CS"/>
</dbReference>
<evidence type="ECO:0000259" key="6">
    <source>
        <dbReference type="Pfam" id="PF08548"/>
    </source>
</evidence>
<dbReference type="Gene3D" id="2.150.10.10">
    <property type="entry name" value="Serralysin-like metalloprotease, C-terminal"/>
    <property type="match status" value="2"/>
</dbReference>
<dbReference type="EMBL" id="LLZS01000006">
    <property type="protein sequence ID" value="KUR71719.1"/>
    <property type="molecule type" value="Genomic_DNA"/>
</dbReference>
<dbReference type="GO" id="GO:0005509">
    <property type="term" value="F:calcium ion binding"/>
    <property type="evidence" value="ECO:0007669"/>
    <property type="project" value="InterPro"/>
</dbReference>
<reference evidence="7 8" key="1">
    <citation type="submission" date="2015-10" db="EMBL/GenBank/DDBJ databases">
        <title>Draft genome sequence of Novosphingobium fuchskuhlense DSM 25065 isolated from a surface water sample of the southwest basin of Lake Grosse Fuchskuhle.</title>
        <authorList>
            <person name="Ruckert C."/>
            <person name="Winkler A."/>
            <person name="Glaeser J."/>
            <person name="Grossart H.-P."/>
            <person name="Kalinowski J."/>
            <person name="Glaeser S."/>
        </authorList>
    </citation>
    <scope>NUCLEOTIDE SEQUENCE [LARGE SCALE GENOMIC DNA]</scope>
    <source>
        <strain evidence="7 8">FNE08-7</strain>
    </source>
</reference>
<dbReference type="AlphaFoldDB" id="A0A124JUY0"/>
<keyword evidence="8" id="KW-1185">Reference proteome</keyword>
<dbReference type="InterPro" id="IPR001343">
    <property type="entry name" value="Hemolysn_Ca-bd"/>
</dbReference>
<dbReference type="Pfam" id="PF08548">
    <property type="entry name" value="Peptidase_M10_C"/>
    <property type="match status" value="1"/>
</dbReference>
<proteinExistence type="predicted"/>
<evidence type="ECO:0000256" key="4">
    <source>
        <dbReference type="ARBA" id="ARBA00022737"/>
    </source>
</evidence>
<evidence type="ECO:0000256" key="3">
    <source>
        <dbReference type="ARBA" id="ARBA00022525"/>
    </source>
</evidence>
<dbReference type="Proteomes" id="UP000058012">
    <property type="component" value="Unassembled WGS sequence"/>
</dbReference>
<comment type="subcellular location">
    <subcellularLocation>
        <location evidence="2">Secreted</location>
    </subcellularLocation>
</comment>
<evidence type="ECO:0000313" key="8">
    <source>
        <dbReference type="Proteomes" id="UP000058012"/>
    </source>
</evidence>
<dbReference type="SUPFAM" id="SSF51120">
    <property type="entry name" value="beta-Roll"/>
    <property type="match status" value="2"/>
</dbReference>